<feature type="transmembrane region" description="Helical" evidence="1">
    <location>
        <begin position="71"/>
        <end position="95"/>
    </location>
</feature>
<dbReference type="OrthoDB" id="9155572at2"/>
<dbReference type="Proteomes" id="UP000199706">
    <property type="component" value="Unassembled WGS sequence"/>
</dbReference>
<protein>
    <recommendedName>
        <fullName evidence="4">DUF2569 family protein</fullName>
    </recommendedName>
</protein>
<sequence length="170" mass="18642">MRRPFLERQNLSSVQSQAGPVGIGGWLILPILQLCGTILRILWYFGDLVREWKYTQAIIAGGDSGLDAMRLLLTVSATLSVAAVVVAALCLYGIFARSPTVPRIMTVFYIGAVLAILGKSLLSHFLFEGGVAGALMDSDNFFDMICVMAVAAIWIPYFHRSKRVANTFRI</sequence>
<proteinExistence type="predicted"/>
<dbReference type="Pfam" id="PF10754">
    <property type="entry name" value="DUF2569"/>
    <property type="match status" value="1"/>
</dbReference>
<keyword evidence="1" id="KW-1133">Transmembrane helix</keyword>
<gene>
    <name evidence="2" type="ORF">SAMN05216466_103135</name>
</gene>
<feature type="transmembrane region" description="Helical" evidence="1">
    <location>
        <begin position="107"/>
        <end position="126"/>
    </location>
</feature>
<keyword evidence="1" id="KW-0812">Transmembrane</keyword>
<dbReference type="AlphaFoldDB" id="A0A1G7TRK8"/>
<accession>A0A1G7TRK8</accession>
<evidence type="ECO:0008006" key="4">
    <source>
        <dbReference type="Google" id="ProtNLM"/>
    </source>
</evidence>
<dbReference type="EMBL" id="FNCJ01000003">
    <property type="protein sequence ID" value="SDG37935.1"/>
    <property type="molecule type" value="Genomic_DNA"/>
</dbReference>
<dbReference type="RefSeq" id="WP_090683223.1">
    <property type="nucleotide sequence ID" value="NZ_CADERL010000016.1"/>
</dbReference>
<evidence type="ECO:0000256" key="1">
    <source>
        <dbReference type="SAM" id="Phobius"/>
    </source>
</evidence>
<name>A0A1G7TRK8_9BURK</name>
<evidence type="ECO:0000313" key="3">
    <source>
        <dbReference type="Proteomes" id="UP000199706"/>
    </source>
</evidence>
<dbReference type="InterPro" id="IPR019690">
    <property type="entry name" value="DUF2569"/>
</dbReference>
<evidence type="ECO:0000313" key="2">
    <source>
        <dbReference type="EMBL" id="SDG37935.1"/>
    </source>
</evidence>
<organism evidence="2 3">
    <name type="scientific">Paraburkholderia phenazinium</name>
    <dbReference type="NCBI Taxonomy" id="60549"/>
    <lineage>
        <taxon>Bacteria</taxon>
        <taxon>Pseudomonadati</taxon>
        <taxon>Pseudomonadota</taxon>
        <taxon>Betaproteobacteria</taxon>
        <taxon>Burkholderiales</taxon>
        <taxon>Burkholderiaceae</taxon>
        <taxon>Paraburkholderia</taxon>
    </lineage>
</organism>
<keyword evidence="1" id="KW-0472">Membrane</keyword>
<reference evidence="2 3" key="1">
    <citation type="submission" date="2016-10" db="EMBL/GenBank/DDBJ databases">
        <authorList>
            <person name="de Groot N.N."/>
        </authorList>
    </citation>
    <scope>NUCLEOTIDE SEQUENCE [LARGE SCALE GENOMIC DNA]</scope>
    <source>
        <strain evidence="2 3">LMG 2247</strain>
    </source>
</reference>
<feature type="transmembrane region" description="Helical" evidence="1">
    <location>
        <begin position="21"/>
        <end position="45"/>
    </location>
</feature>
<feature type="transmembrane region" description="Helical" evidence="1">
    <location>
        <begin position="141"/>
        <end position="159"/>
    </location>
</feature>